<reference evidence="3" key="1">
    <citation type="submission" date="2025-08" db="UniProtKB">
        <authorList>
            <consortium name="RefSeq"/>
        </authorList>
    </citation>
    <scope>IDENTIFICATION</scope>
    <source>
        <tissue evidence="3">Muscle</tissue>
    </source>
</reference>
<feature type="non-terminal residue" evidence="3">
    <location>
        <position position="1"/>
    </location>
</feature>
<dbReference type="Pfam" id="PF16189">
    <property type="entry name" value="Creatinase_N_2"/>
    <property type="match status" value="1"/>
</dbReference>
<evidence type="ECO:0000313" key="2">
    <source>
        <dbReference type="Proteomes" id="UP000694941"/>
    </source>
</evidence>
<proteinExistence type="predicted"/>
<dbReference type="GO" id="GO:0004177">
    <property type="term" value="F:aminopeptidase activity"/>
    <property type="evidence" value="ECO:0007669"/>
    <property type="project" value="UniProtKB-KW"/>
</dbReference>
<sequence>VALSGTASARSVSSYGLSKNVFNGTQKKQVMFNWSEKGQFSVRADTSLKLKRFRQLMAKNNYQAYIIPTDDEHQSEYISNYDKRRQYISGFTGTAGTAVVLLKEGDGAALWTDSRYFLQAEQELDSNWIMMKDFTPGTPSIPQWISNKLSSGSRVGADSRLVSHRRWLFWKNELVRSGMELVNESFSLVDEIWTEAEGRPAKPNFPIFVHRLEFAGKRWEDKVEDVRAKLKEEGVGGIIITELDNVAWLLNLRGNDIPYNPLFKGYAFLSEDIVR</sequence>
<name>A0ABM1C2R9_LIMPO</name>
<dbReference type="InterPro" id="IPR000587">
    <property type="entry name" value="Creatinase_N"/>
</dbReference>
<dbReference type="PANTHER" id="PTHR43763:SF6">
    <property type="entry name" value="XAA-PRO AMINOPEPTIDASE 1"/>
    <property type="match status" value="1"/>
</dbReference>
<keyword evidence="2" id="KW-1185">Reference proteome</keyword>
<evidence type="ECO:0000313" key="3">
    <source>
        <dbReference type="RefSeq" id="XP_013793175.1"/>
    </source>
</evidence>
<gene>
    <name evidence="3" type="primary">LOC106477130</name>
</gene>
<accession>A0ABM1C2R9</accession>
<dbReference type="PANTHER" id="PTHR43763">
    <property type="entry name" value="XAA-PRO AMINOPEPTIDASE 1"/>
    <property type="match status" value="1"/>
</dbReference>
<dbReference type="GeneID" id="106477130"/>
<dbReference type="InterPro" id="IPR050422">
    <property type="entry name" value="X-Pro_aminopeptidase_P"/>
</dbReference>
<dbReference type="SUPFAM" id="SSF53092">
    <property type="entry name" value="Creatinase/prolidase N-terminal domain"/>
    <property type="match status" value="1"/>
</dbReference>
<dbReference type="Pfam" id="PF01321">
    <property type="entry name" value="Creatinase_N"/>
    <property type="match status" value="1"/>
</dbReference>
<feature type="domain" description="Creatinase N-terminal" evidence="1">
    <location>
        <begin position="50"/>
        <end position="182"/>
    </location>
</feature>
<keyword evidence="3" id="KW-0378">Hydrolase</keyword>
<keyword evidence="3" id="KW-0645">Protease</keyword>
<protein>
    <submittedName>
        <fullName evidence="3">Probable Xaa-Pro aminopeptidase P</fullName>
    </submittedName>
</protein>
<dbReference type="Proteomes" id="UP000694941">
    <property type="component" value="Unplaced"/>
</dbReference>
<keyword evidence="3" id="KW-0031">Aminopeptidase</keyword>
<dbReference type="Gene3D" id="3.40.350.10">
    <property type="entry name" value="Creatinase/prolidase N-terminal domain"/>
    <property type="match status" value="2"/>
</dbReference>
<organism evidence="2 3">
    <name type="scientific">Limulus polyphemus</name>
    <name type="common">Atlantic horseshoe crab</name>
    <dbReference type="NCBI Taxonomy" id="6850"/>
    <lineage>
        <taxon>Eukaryota</taxon>
        <taxon>Metazoa</taxon>
        <taxon>Ecdysozoa</taxon>
        <taxon>Arthropoda</taxon>
        <taxon>Chelicerata</taxon>
        <taxon>Merostomata</taxon>
        <taxon>Xiphosura</taxon>
        <taxon>Limulidae</taxon>
        <taxon>Limulus</taxon>
    </lineage>
</organism>
<dbReference type="RefSeq" id="XP_013793175.1">
    <property type="nucleotide sequence ID" value="XM_013937721.2"/>
</dbReference>
<dbReference type="InterPro" id="IPR029149">
    <property type="entry name" value="Creatin/AminoP/Spt16_N"/>
</dbReference>
<evidence type="ECO:0000259" key="1">
    <source>
        <dbReference type="Pfam" id="PF01321"/>
    </source>
</evidence>